<dbReference type="PANTHER" id="PTHR43833:SF5">
    <property type="entry name" value="TRK SYSTEM POTASSIUM UPTAKE PROTEIN TRKA"/>
    <property type="match status" value="1"/>
</dbReference>
<feature type="domain" description="RCK N-terminal" evidence="7">
    <location>
        <begin position="231"/>
        <end position="347"/>
    </location>
</feature>
<evidence type="ECO:0000256" key="1">
    <source>
        <dbReference type="ARBA" id="ARBA00017378"/>
    </source>
</evidence>
<dbReference type="NCBIfam" id="NF007032">
    <property type="entry name" value="PRK09496.1-4"/>
    <property type="match status" value="1"/>
</dbReference>
<dbReference type="Proteomes" id="UP000199040">
    <property type="component" value="Unassembled WGS sequence"/>
</dbReference>
<dbReference type="NCBIfam" id="NF007030">
    <property type="entry name" value="PRK09496.1-1"/>
    <property type="match status" value="1"/>
</dbReference>
<keyword evidence="10" id="KW-1185">Reference proteome</keyword>
<sequence length="457" mass="50374">MKILILGAGQIGGNLAEHLVHEGHDITVVDTASEQLDELSVSLDIRTVVGKASHPSILRDAGCEDADLLIAVTNSDEINMLACEVANAIFHTPTKIARIRDKEYLCQEALFSSKAVPVDVIISPEQLVTDNIYHLFEYPGALQVLDFADGRVQLVAVKAVEGGPLIGKELATIARHLPQVSTRVAAIYRQDRAIIPHGSTVVEKDDEVFFLASRRDIRIVMHELGKSEQGYRRVMIAGGGNVGERLAEKLESTHQVKIIEANEERCRYLAERLKHTVVLHGRATRKRLLVEENIEDCDIYCALTNSDEDNIMSSLLAKRLGAHKVLSLITDPAYVDLIQGGDIDVALSPQQITIGSILAYIRRGDMTRAYSLRRGAAEAFEAIAHGDAKSSRLVGCRPGDIKLPDGVTIGAIIRNDEVIMELNDATVETDDHLILFLTDKRRLHDVERLFQVGLSYF</sequence>
<feature type="domain" description="RCK C-terminal" evidence="8">
    <location>
        <begin position="142"/>
        <end position="226"/>
    </location>
</feature>
<dbReference type="Gene3D" id="3.30.70.1450">
    <property type="entry name" value="Regulator of K+ conductance, C-terminal domain"/>
    <property type="match status" value="2"/>
</dbReference>
<keyword evidence="4" id="KW-0630">Potassium</keyword>
<gene>
    <name evidence="9" type="ORF">SAMN04487959_111101</name>
</gene>
<dbReference type="SUPFAM" id="SSF51735">
    <property type="entry name" value="NAD(P)-binding Rossmann-fold domains"/>
    <property type="match status" value="2"/>
</dbReference>
<evidence type="ECO:0000259" key="8">
    <source>
        <dbReference type="PROSITE" id="PS51202"/>
    </source>
</evidence>
<dbReference type="PROSITE" id="PS51201">
    <property type="entry name" value="RCK_N"/>
    <property type="match status" value="2"/>
</dbReference>
<dbReference type="PRINTS" id="PR00335">
    <property type="entry name" value="KUPTAKETRKA"/>
</dbReference>
<dbReference type="Pfam" id="PF02080">
    <property type="entry name" value="TrkA_C"/>
    <property type="match status" value="1"/>
</dbReference>
<evidence type="ECO:0000256" key="6">
    <source>
        <dbReference type="ARBA" id="ARBA00023065"/>
    </source>
</evidence>
<dbReference type="SUPFAM" id="SSF116726">
    <property type="entry name" value="TrkA C-terminal domain-like"/>
    <property type="match status" value="2"/>
</dbReference>
<dbReference type="RefSeq" id="WP_092847827.1">
    <property type="nucleotide sequence ID" value="NZ_FOPY01000011.1"/>
</dbReference>
<dbReference type="InterPro" id="IPR006036">
    <property type="entry name" value="K_uptake_TrkA"/>
</dbReference>
<feature type="domain" description="RCK C-terminal" evidence="8">
    <location>
        <begin position="367"/>
        <end position="452"/>
    </location>
</feature>
<keyword evidence="2" id="KW-0813">Transport</keyword>
<dbReference type="Pfam" id="PF02254">
    <property type="entry name" value="TrkA_N"/>
    <property type="match status" value="2"/>
</dbReference>
<dbReference type="InterPro" id="IPR003148">
    <property type="entry name" value="RCK_N"/>
</dbReference>
<protein>
    <recommendedName>
        <fullName evidence="1">Trk system potassium uptake protein TrkA</fullName>
    </recommendedName>
</protein>
<dbReference type="NCBIfam" id="NF007031">
    <property type="entry name" value="PRK09496.1-2"/>
    <property type="match status" value="1"/>
</dbReference>
<evidence type="ECO:0000256" key="4">
    <source>
        <dbReference type="ARBA" id="ARBA00022958"/>
    </source>
</evidence>
<dbReference type="GO" id="GO:0015079">
    <property type="term" value="F:potassium ion transmembrane transporter activity"/>
    <property type="evidence" value="ECO:0007669"/>
    <property type="project" value="InterPro"/>
</dbReference>
<evidence type="ECO:0000313" key="10">
    <source>
        <dbReference type="Proteomes" id="UP000199040"/>
    </source>
</evidence>
<dbReference type="Gene3D" id="3.40.50.720">
    <property type="entry name" value="NAD(P)-binding Rossmann-like Domain"/>
    <property type="match status" value="2"/>
</dbReference>
<proteinExistence type="predicted"/>
<evidence type="ECO:0000256" key="2">
    <source>
        <dbReference type="ARBA" id="ARBA00022448"/>
    </source>
</evidence>
<dbReference type="FunFam" id="3.30.70.1450:FF:000001">
    <property type="entry name" value="Trk system potassium transporter TrkA"/>
    <property type="match status" value="1"/>
</dbReference>
<dbReference type="InterPro" id="IPR036291">
    <property type="entry name" value="NAD(P)-bd_dom_sf"/>
</dbReference>
<name>A0A1I3DKM8_9GAMM</name>
<evidence type="ECO:0000256" key="3">
    <source>
        <dbReference type="ARBA" id="ARBA00022538"/>
    </source>
</evidence>
<keyword evidence="5" id="KW-0520">NAD</keyword>
<dbReference type="FunFam" id="3.40.50.720:FF:000042">
    <property type="entry name" value="Trk system potassium transporter TrkA"/>
    <property type="match status" value="1"/>
</dbReference>
<evidence type="ECO:0000259" key="7">
    <source>
        <dbReference type="PROSITE" id="PS51201"/>
    </source>
</evidence>
<organism evidence="9 10">
    <name type="scientific">Modicisalibacter xianhensis</name>
    <dbReference type="NCBI Taxonomy" id="442341"/>
    <lineage>
        <taxon>Bacteria</taxon>
        <taxon>Pseudomonadati</taxon>
        <taxon>Pseudomonadota</taxon>
        <taxon>Gammaproteobacteria</taxon>
        <taxon>Oceanospirillales</taxon>
        <taxon>Halomonadaceae</taxon>
        <taxon>Modicisalibacter</taxon>
    </lineage>
</organism>
<dbReference type="GO" id="GO:0005886">
    <property type="term" value="C:plasma membrane"/>
    <property type="evidence" value="ECO:0007669"/>
    <property type="project" value="InterPro"/>
</dbReference>
<keyword evidence="6" id="KW-0406">Ion transport</keyword>
<keyword evidence="3" id="KW-0633">Potassium transport</keyword>
<dbReference type="PANTHER" id="PTHR43833">
    <property type="entry name" value="POTASSIUM CHANNEL PROTEIN 2-RELATED-RELATED"/>
    <property type="match status" value="1"/>
</dbReference>
<dbReference type="PROSITE" id="PS51202">
    <property type="entry name" value="RCK_C"/>
    <property type="match status" value="2"/>
</dbReference>
<accession>A0A1I3DKM8</accession>
<dbReference type="AlphaFoldDB" id="A0A1I3DKM8"/>
<reference evidence="9 10" key="1">
    <citation type="submission" date="2016-10" db="EMBL/GenBank/DDBJ databases">
        <authorList>
            <person name="de Groot N.N."/>
        </authorList>
    </citation>
    <scope>NUCLEOTIDE SEQUENCE [LARGE SCALE GENOMIC DNA]</scope>
    <source>
        <strain evidence="9 10">CGMCC 1.6848</strain>
    </source>
</reference>
<evidence type="ECO:0000256" key="5">
    <source>
        <dbReference type="ARBA" id="ARBA00023027"/>
    </source>
</evidence>
<evidence type="ECO:0000313" key="9">
    <source>
        <dbReference type="EMBL" id="SFH87312.1"/>
    </source>
</evidence>
<dbReference type="InterPro" id="IPR006037">
    <property type="entry name" value="RCK_C"/>
</dbReference>
<feature type="domain" description="RCK N-terminal" evidence="7">
    <location>
        <begin position="1"/>
        <end position="122"/>
    </location>
</feature>
<dbReference type="InterPro" id="IPR050721">
    <property type="entry name" value="Trk_Ktr_HKT_K-transport"/>
</dbReference>
<dbReference type="NCBIfam" id="NF007039">
    <property type="entry name" value="PRK09496.3-2"/>
    <property type="match status" value="1"/>
</dbReference>
<dbReference type="InterPro" id="IPR036721">
    <property type="entry name" value="RCK_C_sf"/>
</dbReference>
<dbReference type="EMBL" id="FOPY01000011">
    <property type="protein sequence ID" value="SFH87312.1"/>
    <property type="molecule type" value="Genomic_DNA"/>
</dbReference>
<dbReference type="STRING" id="442341.SAMN04487959_111101"/>